<comment type="similarity">
    <text evidence="4">Belongs to the SIMIBI class G3E GTPase family. ZNG1 subfamily.</text>
</comment>
<dbReference type="SUPFAM" id="SSF90002">
    <property type="entry name" value="Hypothetical protein YjiA, C-terminal domain"/>
    <property type="match status" value="1"/>
</dbReference>
<dbReference type="InterPro" id="IPR036627">
    <property type="entry name" value="CobW-likC_sf"/>
</dbReference>
<accession>A0ABV8D7Z8</accession>
<dbReference type="CDD" id="cd03112">
    <property type="entry name" value="CobW-like"/>
    <property type="match status" value="1"/>
</dbReference>
<dbReference type="Proteomes" id="UP001595693">
    <property type="component" value="Unassembled WGS sequence"/>
</dbReference>
<dbReference type="InterPro" id="IPR011629">
    <property type="entry name" value="CobW-like_C"/>
</dbReference>
<comment type="catalytic activity">
    <reaction evidence="6">
        <text>GTP + H2O = GDP + phosphate + H(+)</text>
        <dbReference type="Rhea" id="RHEA:19669"/>
        <dbReference type="ChEBI" id="CHEBI:15377"/>
        <dbReference type="ChEBI" id="CHEBI:15378"/>
        <dbReference type="ChEBI" id="CHEBI:37565"/>
        <dbReference type="ChEBI" id="CHEBI:43474"/>
        <dbReference type="ChEBI" id="CHEBI:58189"/>
    </reaction>
    <physiologicalReaction direction="left-to-right" evidence="6">
        <dbReference type="Rhea" id="RHEA:19670"/>
    </physiologicalReaction>
</comment>
<feature type="domain" description="CobW C-terminal" evidence="7">
    <location>
        <begin position="276"/>
        <end position="378"/>
    </location>
</feature>
<gene>
    <name evidence="8" type="ORF">ACFOW3_06415</name>
</gene>
<comment type="function">
    <text evidence="5">Zinc chaperone that directly transfers zinc cofactor to target proteins, thereby activating them. Zinc is transferred from the CXCC motif in the GTPase domain to the zinc binding site in target proteins in a process requiring GTP hydrolysis.</text>
</comment>
<keyword evidence="2" id="KW-0378">Hydrolase</keyword>
<evidence type="ECO:0000256" key="2">
    <source>
        <dbReference type="ARBA" id="ARBA00022801"/>
    </source>
</evidence>
<name>A0ABV8D7Z8_9BURK</name>
<dbReference type="PANTHER" id="PTHR13748">
    <property type="entry name" value="COBW-RELATED"/>
    <property type="match status" value="1"/>
</dbReference>
<dbReference type="Gene3D" id="3.30.1220.10">
    <property type="entry name" value="CobW-like, C-terminal domain"/>
    <property type="match status" value="1"/>
</dbReference>
<sequence>MNKTTETTSHAQQGPVDRIPVTLLTGFLGAGKTTLLNHWMHQPGMAGVAVLVNEFGEVGIDHHLVDTVSDQMLLLDSGCLCCTVQGDLVAAFRKLSDRMARREIAPISRVVIETTGLADPVPVLYTLMEEPFVCARYRCDTVIAAVSATQGLLQLDEHPESQRQVVAADRLLITKCDQASSIQREQLEAALKALNPQAEQVLVRNGIADLATLMASGGVYGRADVASSLQAWLGTEIARHGPSGLFALDENAIDLVNGDGHYLRTRRRSSHHSTRVRSFVITWDRPIAWLGFSLAMGNVLRAYAANLLRVKGLMRVAGDEAQPQVVQCVQDVAYPPVRLAAWPRDSAFDDGHSRLVFIVRDLAPEQESSIRALLSDFSSNMAALRVSATDWGLPTRCWLSQRVPIRSATDIEHEGWEIQARRFRLHGAGH</sequence>
<dbReference type="Pfam" id="PF07683">
    <property type="entry name" value="CobW_C"/>
    <property type="match status" value="1"/>
</dbReference>
<evidence type="ECO:0000313" key="8">
    <source>
        <dbReference type="EMBL" id="MFC3934254.1"/>
    </source>
</evidence>
<dbReference type="EMBL" id="JBHSAJ010000015">
    <property type="protein sequence ID" value="MFC3934254.1"/>
    <property type="molecule type" value="Genomic_DNA"/>
</dbReference>
<protein>
    <submittedName>
        <fullName evidence="8">CobW family GTP-binding protein</fullName>
    </submittedName>
</protein>
<comment type="caution">
    <text evidence="8">The sequence shown here is derived from an EMBL/GenBank/DDBJ whole genome shotgun (WGS) entry which is preliminary data.</text>
</comment>
<evidence type="ECO:0000256" key="4">
    <source>
        <dbReference type="ARBA" id="ARBA00034320"/>
    </source>
</evidence>
<keyword evidence="1" id="KW-0547">Nucleotide-binding</keyword>
<evidence type="ECO:0000256" key="6">
    <source>
        <dbReference type="ARBA" id="ARBA00049117"/>
    </source>
</evidence>
<proteinExistence type="inferred from homology"/>
<dbReference type="InterPro" id="IPR027417">
    <property type="entry name" value="P-loop_NTPase"/>
</dbReference>
<dbReference type="Pfam" id="PF02492">
    <property type="entry name" value="cobW"/>
    <property type="match status" value="1"/>
</dbReference>
<dbReference type="SMART" id="SM00833">
    <property type="entry name" value="CobW_C"/>
    <property type="match status" value="1"/>
</dbReference>
<dbReference type="PANTHER" id="PTHR13748:SF62">
    <property type="entry name" value="COBW DOMAIN-CONTAINING PROTEIN"/>
    <property type="match status" value="1"/>
</dbReference>
<evidence type="ECO:0000256" key="3">
    <source>
        <dbReference type="ARBA" id="ARBA00023186"/>
    </source>
</evidence>
<dbReference type="Gene3D" id="3.40.50.300">
    <property type="entry name" value="P-loop containing nucleotide triphosphate hydrolases"/>
    <property type="match status" value="1"/>
</dbReference>
<keyword evidence="3" id="KW-0143">Chaperone</keyword>
<evidence type="ECO:0000256" key="5">
    <source>
        <dbReference type="ARBA" id="ARBA00045658"/>
    </source>
</evidence>
<dbReference type="RefSeq" id="WP_055395298.1">
    <property type="nucleotide sequence ID" value="NZ_JAMXAX010000049.1"/>
</dbReference>
<reference evidence="9" key="1">
    <citation type="journal article" date="2019" name="Int. J. Syst. Evol. Microbiol.">
        <title>The Global Catalogue of Microorganisms (GCM) 10K type strain sequencing project: providing services to taxonomists for standard genome sequencing and annotation.</title>
        <authorList>
            <consortium name="The Broad Institute Genomics Platform"/>
            <consortium name="The Broad Institute Genome Sequencing Center for Infectious Disease"/>
            <person name="Wu L."/>
            <person name="Ma J."/>
        </authorList>
    </citation>
    <scope>NUCLEOTIDE SEQUENCE [LARGE SCALE GENOMIC DNA]</scope>
    <source>
        <strain evidence="9">CCUG 2113</strain>
    </source>
</reference>
<evidence type="ECO:0000313" key="9">
    <source>
        <dbReference type="Proteomes" id="UP001595693"/>
    </source>
</evidence>
<dbReference type="InterPro" id="IPR003495">
    <property type="entry name" value="CobW/HypB/UreG_nucleotide-bd"/>
</dbReference>
<evidence type="ECO:0000256" key="1">
    <source>
        <dbReference type="ARBA" id="ARBA00022741"/>
    </source>
</evidence>
<dbReference type="SUPFAM" id="SSF52540">
    <property type="entry name" value="P-loop containing nucleoside triphosphate hydrolases"/>
    <property type="match status" value="1"/>
</dbReference>
<organism evidence="8 9">
    <name type="scientific">Acidovorax facilis</name>
    <dbReference type="NCBI Taxonomy" id="12917"/>
    <lineage>
        <taxon>Bacteria</taxon>
        <taxon>Pseudomonadati</taxon>
        <taxon>Pseudomonadota</taxon>
        <taxon>Betaproteobacteria</taxon>
        <taxon>Burkholderiales</taxon>
        <taxon>Comamonadaceae</taxon>
        <taxon>Acidovorax</taxon>
    </lineage>
</organism>
<evidence type="ECO:0000259" key="7">
    <source>
        <dbReference type="SMART" id="SM00833"/>
    </source>
</evidence>
<keyword evidence="9" id="KW-1185">Reference proteome</keyword>
<dbReference type="InterPro" id="IPR051316">
    <property type="entry name" value="Zinc-reg_GTPase_activator"/>
</dbReference>